<evidence type="ECO:0000259" key="1">
    <source>
        <dbReference type="Pfam" id="PF00381"/>
    </source>
</evidence>
<dbReference type="Gene3D" id="3.30.1340.10">
    <property type="entry name" value="HPr-like"/>
    <property type="match status" value="1"/>
</dbReference>
<dbReference type="SUPFAM" id="SSF55594">
    <property type="entry name" value="HPr-like"/>
    <property type="match status" value="1"/>
</dbReference>
<protein>
    <submittedName>
        <fullName evidence="2">HPr family phosphocarrier protein</fullName>
    </submittedName>
</protein>
<dbReference type="EMBL" id="DVGC01000034">
    <property type="protein sequence ID" value="HIR05558.1"/>
    <property type="molecule type" value="Genomic_DNA"/>
</dbReference>
<evidence type="ECO:0000313" key="2">
    <source>
        <dbReference type="EMBL" id="HIR05558.1"/>
    </source>
</evidence>
<sequence>MKQRKIKLSSAADAKEFVRRAVECDFDVDVFYNRVIIDAKSILGVLSLDLTKELTVEFDGENREFEEFLQEKDAAKIHAVA</sequence>
<dbReference type="Proteomes" id="UP000824250">
    <property type="component" value="Unassembled WGS sequence"/>
</dbReference>
<reference evidence="2" key="2">
    <citation type="journal article" date="2021" name="PeerJ">
        <title>Extensive microbial diversity within the chicken gut microbiome revealed by metagenomics and culture.</title>
        <authorList>
            <person name="Gilroy R."/>
            <person name="Ravi A."/>
            <person name="Getino M."/>
            <person name="Pursley I."/>
            <person name="Horton D.L."/>
            <person name="Alikhan N.F."/>
            <person name="Baker D."/>
            <person name="Gharbi K."/>
            <person name="Hall N."/>
            <person name="Watson M."/>
            <person name="Adriaenssens E.M."/>
            <person name="Foster-Nyarko E."/>
            <person name="Jarju S."/>
            <person name="Secka A."/>
            <person name="Antonio M."/>
            <person name="Oren A."/>
            <person name="Chaudhuri R.R."/>
            <person name="La Ragione R."/>
            <person name="Hildebrand F."/>
            <person name="Pallen M.J."/>
        </authorList>
    </citation>
    <scope>NUCLEOTIDE SEQUENCE</scope>
    <source>
        <strain evidence="2">CHK180-2868</strain>
    </source>
</reference>
<gene>
    <name evidence="2" type="ORF">IAB28_06285</name>
</gene>
<organism evidence="2 3">
    <name type="scientific">Candidatus Copromonas faecavium</name>
    <name type="common">nom. illeg.</name>
    <dbReference type="NCBI Taxonomy" id="2840740"/>
    <lineage>
        <taxon>Bacteria</taxon>
        <taxon>Bacillati</taxon>
        <taxon>Bacillota</taxon>
        <taxon>Clostridia</taxon>
        <taxon>Lachnospirales</taxon>
        <taxon>Lachnospiraceae</taxon>
        <taxon>Candidatus Copromonas (nom. illeg.)</taxon>
    </lineage>
</organism>
<accession>A0A9D1A641</accession>
<reference evidence="2" key="1">
    <citation type="submission" date="2020-10" db="EMBL/GenBank/DDBJ databases">
        <authorList>
            <person name="Gilroy R."/>
        </authorList>
    </citation>
    <scope>NUCLEOTIDE SEQUENCE</scope>
    <source>
        <strain evidence="2">CHK180-2868</strain>
    </source>
</reference>
<dbReference type="InterPro" id="IPR035895">
    <property type="entry name" value="HPr-like_sf"/>
</dbReference>
<evidence type="ECO:0000313" key="3">
    <source>
        <dbReference type="Proteomes" id="UP000824250"/>
    </source>
</evidence>
<dbReference type="InterPro" id="IPR000032">
    <property type="entry name" value="HPr-like"/>
</dbReference>
<comment type="caution">
    <text evidence="2">The sequence shown here is derived from an EMBL/GenBank/DDBJ whole genome shotgun (WGS) entry which is preliminary data.</text>
</comment>
<name>A0A9D1A641_9FIRM</name>
<proteinExistence type="predicted"/>
<feature type="domain" description="HPr" evidence="1">
    <location>
        <begin position="13"/>
        <end position="67"/>
    </location>
</feature>
<dbReference type="Pfam" id="PF00381">
    <property type="entry name" value="PTS-HPr"/>
    <property type="match status" value="1"/>
</dbReference>
<dbReference type="AlphaFoldDB" id="A0A9D1A641"/>